<sequence>MEQPAFYKRGSIGTYSEEWHDVGFHQNTTLEIEIVLEGRGLFEWPERKAFIETGHVVIIPPGISHRFAAVTKVRFGVLHLQGMPPALREVADKLARGYGQPRIYALSRIDRDRFEKLFREWLRVLASPLKEPQRTHAVWAELLLLYLYEHSQTDLQAMTITKAADFLRENLRQNVQVADLAELTGLTVAGFRRTFEKMYRLSPKQYQQQCRMQEAKWLLSATDKDMNEIAEQVGFHRLHSFSQWFKCAEGTSPSLWRKRQKTMHDLDVQS</sequence>
<keyword evidence="2" id="KW-0238">DNA-binding</keyword>
<dbReference type="RefSeq" id="WP_139607079.1">
    <property type="nucleotide sequence ID" value="NZ_VDCQ01000084.1"/>
</dbReference>
<evidence type="ECO:0000256" key="1">
    <source>
        <dbReference type="ARBA" id="ARBA00023015"/>
    </source>
</evidence>
<dbReference type="Gene3D" id="1.10.10.60">
    <property type="entry name" value="Homeodomain-like"/>
    <property type="match status" value="2"/>
</dbReference>
<dbReference type="PANTHER" id="PTHR46796">
    <property type="entry name" value="HTH-TYPE TRANSCRIPTIONAL ACTIVATOR RHAS-RELATED"/>
    <property type="match status" value="1"/>
</dbReference>
<dbReference type="SUPFAM" id="SSF46689">
    <property type="entry name" value="Homeodomain-like"/>
    <property type="match status" value="2"/>
</dbReference>
<dbReference type="GO" id="GO:0003700">
    <property type="term" value="F:DNA-binding transcription factor activity"/>
    <property type="evidence" value="ECO:0007669"/>
    <property type="project" value="InterPro"/>
</dbReference>
<dbReference type="InterPro" id="IPR018060">
    <property type="entry name" value="HTH_AraC"/>
</dbReference>
<accession>A0A5C4SZA0</accession>
<dbReference type="AlphaFoldDB" id="A0A5C4SZA0"/>
<dbReference type="Pfam" id="PF02311">
    <property type="entry name" value="AraC_binding"/>
    <property type="match status" value="1"/>
</dbReference>
<evidence type="ECO:0000256" key="3">
    <source>
        <dbReference type="ARBA" id="ARBA00023159"/>
    </source>
</evidence>
<evidence type="ECO:0000313" key="6">
    <source>
        <dbReference type="EMBL" id="TNJ60328.1"/>
    </source>
</evidence>
<name>A0A5C4SZA0_9BACL</name>
<dbReference type="InterPro" id="IPR003313">
    <property type="entry name" value="AraC-bd"/>
</dbReference>
<dbReference type="InterPro" id="IPR009057">
    <property type="entry name" value="Homeodomain-like_sf"/>
</dbReference>
<evidence type="ECO:0000256" key="2">
    <source>
        <dbReference type="ARBA" id="ARBA00023125"/>
    </source>
</evidence>
<protein>
    <submittedName>
        <fullName evidence="6">Helix-turn-helix domain-containing protein</fullName>
    </submittedName>
</protein>
<organism evidence="6 7">
    <name type="scientific">Paenibacillus hemerocallicola</name>
    <dbReference type="NCBI Taxonomy" id="1172614"/>
    <lineage>
        <taxon>Bacteria</taxon>
        <taxon>Bacillati</taxon>
        <taxon>Bacillota</taxon>
        <taxon>Bacilli</taxon>
        <taxon>Bacillales</taxon>
        <taxon>Paenibacillaceae</taxon>
        <taxon>Paenibacillus</taxon>
    </lineage>
</organism>
<dbReference type="OrthoDB" id="1681793at2"/>
<evidence type="ECO:0000259" key="5">
    <source>
        <dbReference type="PROSITE" id="PS01124"/>
    </source>
</evidence>
<gene>
    <name evidence="6" type="ORF">FE784_36005</name>
</gene>
<evidence type="ECO:0000256" key="4">
    <source>
        <dbReference type="ARBA" id="ARBA00023163"/>
    </source>
</evidence>
<dbReference type="Gene3D" id="2.60.120.10">
    <property type="entry name" value="Jelly Rolls"/>
    <property type="match status" value="1"/>
</dbReference>
<feature type="domain" description="HTH araC/xylS-type" evidence="5">
    <location>
        <begin position="161"/>
        <end position="259"/>
    </location>
</feature>
<dbReference type="InterPro" id="IPR037923">
    <property type="entry name" value="HTH-like"/>
</dbReference>
<dbReference type="PROSITE" id="PS01124">
    <property type="entry name" value="HTH_ARAC_FAMILY_2"/>
    <property type="match status" value="1"/>
</dbReference>
<dbReference type="PROSITE" id="PS00041">
    <property type="entry name" value="HTH_ARAC_FAMILY_1"/>
    <property type="match status" value="1"/>
</dbReference>
<comment type="caution">
    <text evidence="6">The sequence shown here is derived from an EMBL/GenBank/DDBJ whole genome shotgun (WGS) entry which is preliminary data.</text>
</comment>
<dbReference type="Proteomes" id="UP000307943">
    <property type="component" value="Unassembled WGS sequence"/>
</dbReference>
<dbReference type="Pfam" id="PF12833">
    <property type="entry name" value="HTH_18"/>
    <property type="match status" value="1"/>
</dbReference>
<keyword evidence="7" id="KW-1185">Reference proteome</keyword>
<dbReference type="SMART" id="SM00342">
    <property type="entry name" value="HTH_ARAC"/>
    <property type="match status" value="1"/>
</dbReference>
<dbReference type="EMBL" id="VDCQ01000084">
    <property type="protein sequence ID" value="TNJ60328.1"/>
    <property type="molecule type" value="Genomic_DNA"/>
</dbReference>
<evidence type="ECO:0000313" key="7">
    <source>
        <dbReference type="Proteomes" id="UP000307943"/>
    </source>
</evidence>
<dbReference type="SUPFAM" id="SSF51215">
    <property type="entry name" value="Regulatory protein AraC"/>
    <property type="match status" value="1"/>
</dbReference>
<dbReference type="GO" id="GO:0043565">
    <property type="term" value="F:sequence-specific DNA binding"/>
    <property type="evidence" value="ECO:0007669"/>
    <property type="project" value="InterPro"/>
</dbReference>
<proteinExistence type="predicted"/>
<keyword evidence="4" id="KW-0804">Transcription</keyword>
<dbReference type="InterPro" id="IPR050204">
    <property type="entry name" value="AraC_XylS_family_regulators"/>
</dbReference>
<dbReference type="InterPro" id="IPR018062">
    <property type="entry name" value="HTH_AraC-typ_CS"/>
</dbReference>
<keyword evidence="1" id="KW-0805">Transcription regulation</keyword>
<dbReference type="InterPro" id="IPR014710">
    <property type="entry name" value="RmlC-like_jellyroll"/>
</dbReference>
<reference evidence="6 7" key="1">
    <citation type="submission" date="2019-05" db="EMBL/GenBank/DDBJ databases">
        <title>We sequenced the genome of Paenibacillus hemerocallicola KCTC 33185 for further insight into its adaptation and study the phylogeny of Paenibacillus.</title>
        <authorList>
            <person name="Narsing Rao M.P."/>
        </authorList>
    </citation>
    <scope>NUCLEOTIDE SEQUENCE [LARGE SCALE GENOMIC DNA]</scope>
    <source>
        <strain evidence="6 7">KCTC 33185</strain>
    </source>
</reference>
<keyword evidence="3" id="KW-0010">Activator</keyword>